<proteinExistence type="predicted"/>
<accession>A0ABN2T106</accession>
<dbReference type="EMBL" id="BAAAPC010000009">
    <property type="protein sequence ID" value="GAA1996244.1"/>
    <property type="molecule type" value="Genomic_DNA"/>
</dbReference>
<reference evidence="3" key="1">
    <citation type="journal article" date="2019" name="Int. J. Syst. Evol. Microbiol.">
        <title>The Global Catalogue of Microorganisms (GCM) 10K type strain sequencing project: providing services to taxonomists for standard genome sequencing and annotation.</title>
        <authorList>
            <consortium name="The Broad Institute Genomics Platform"/>
            <consortium name="The Broad Institute Genome Sequencing Center for Infectious Disease"/>
            <person name="Wu L."/>
            <person name="Ma J."/>
        </authorList>
    </citation>
    <scope>NUCLEOTIDE SEQUENCE [LARGE SCALE GENOMIC DNA]</scope>
    <source>
        <strain evidence="3">JCM 15313</strain>
    </source>
</reference>
<sequence>MGRRPRKAEKRCNVIQLSAGRGENEIEPLSRAEIIWAPAGVSLPSGHSVVPLMAILWPRFLLASHGKTDKSLTMSAGKRMAGGGPTGPPPAITHVTSDDIPRAGERQPTPTIGEHRSGDAR</sequence>
<evidence type="ECO:0000313" key="3">
    <source>
        <dbReference type="Proteomes" id="UP001501585"/>
    </source>
</evidence>
<evidence type="ECO:0000313" key="2">
    <source>
        <dbReference type="EMBL" id="GAA1996244.1"/>
    </source>
</evidence>
<feature type="region of interest" description="Disordered" evidence="1">
    <location>
        <begin position="74"/>
        <end position="121"/>
    </location>
</feature>
<organism evidence="2 3">
    <name type="scientific">Nocardiopsis rhodophaea</name>
    <dbReference type="NCBI Taxonomy" id="280238"/>
    <lineage>
        <taxon>Bacteria</taxon>
        <taxon>Bacillati</taxon>
        <taxon>Actinomycetota</taxon>
        <taxon>Actinomycetes</taxon>
        <taxon>Streptosporangiales</taxon>
        <taxon>Nocardiopsidaceae</taxon>
        <taxon>Nocardiopsis</taxon>
    </lineage>
</organism>
<evidence type="ECO:0000256" key="1">
    <source>
        <dbReference type="SAM" id="MobiDB-lite"/>
    </source>
</evidence>
<keyword evidence="3" id="KW-1185">Reference proteome</keyword>
<feature type="compositionally biased region" description="Basic and acidic residues" evidence="1">
    <location>
        <begin position="96"/>
        <end position="105"/>
    </location>
</feature>
<name>A0ABN2T106_9ACTN</name>
<comment type="caution">
    <text evidence="2">The sequence shown here is derived from an EMBL/GenBank/DDBJ whole genome shotgun (WGS) entry which is preliminary data.</text>
</comment>
<dbReference type="Proteomes" id="UP001501585">
    <property type="component" value="Unassembled WGS sequence"/>
</dbReference>
<protein>
    <submittedName>
        <fullName evidence="2">Uncharacterized protein</fullName>
    </submittedName>
</protein>
<gene>
    <name evidence="2" type="ORF">GCM10009799_23550</name>
</gene>